<organism evidence="1 2">
    <name type="scientific">Flavimaricola marinus</name>
    <dbReference type="NCBI Taxonomy" id="1819565"/>
    <lineage>
        <taxon>Bacteria</taxon>
        <taxon>Pseudomonadati</taxon>
        <taxon>Pseudomonadota</taxon>
        <taxon>Alphaproteobacteria</taxon>
        <taxon>Rhodobacterales</taxon>
        <taxon>Paracoccaceae</taxon>
        <taxon>Flavimaricola</taxon>
    </lineage>
</organism>
<accession>A0A238LJL0</accession>
<gene>
    <name evidence="1" type="ORF">LOM8899_03318</name>
</gene>
<dbReference type="AlphaFoldDB" id="A0A238LJL0"/>
<dbReference type="EMBL" id="FXZK01000007">
    <property type="protein sequence ID" value="SMY09156.1"/>
    <property type="molecule type" value="Genomic_DNA"/>
</dbReference>
<name>A0A238LJL0_9RHOB</name>
<reference evidence="1 2" key="1">
    <citation type="submission" date="2017-05" db="EMBL/GenBank/DDBJ databases">
        <authorList>
            <person name="Song R."/>
            <person name="Chenine A.L."/>
            <person name="Ruprecht R.M."/>
        </authorList>
    </citation>
    <scope>NUCLEOTIDE SEQUENCE [LARGE SCALE GENOMIC DNA]</scope>
    <source>
        <strain evidence="1 2">CECT 8899</strain>
    </source>
</reference>
<keyword evidence="2" id="KW-1185">Reference proteome</keyword>
<evidence type="ECO:0008006" key="3">
    <source>
        <dbReference type="Google" id="ProtNLM"/>
    </source>
</evidence>
<dbReference type="OrthoDB" id="7875369at2"/>
<evidence type="ECO:0000313" key="2">
    <source>
        <dbReference type="Proteomes" id="UP000201613"/>
    </source>
</evidence>
<sequence length="305" mass="32764">MQVMVMNDDPEVQIRVTKGLMSKGFQVVGMETIARACAYVKLDPVDILITGERIGGRLSHTVALAAEYANPMVTTMLLTDRKDPEIDELYDLLPSLYALISPQSDPAIVTRLALSAVASPEDAERRMHRNATARQLQPMADWSAVFLGQPATPPVTEAEDLEAAEAESRPEADAAEDTEAFASWASDDQVDAFASAPAVEAELGASKPALTGETDFAAAFDALAASEDAARQLEPEPVPANPLFAPKGLMPALPEVRSRTPRPMPSQIALPEVVPARQNRSDWIAAKVRELEGSETGGRSRLHLA</sequence>
<evidence type="ECO:0000313" key="1">
    <source>
        <dbReference type="EMBL" id="SMY09156.1"/>
    </source>
</evidence>
<protein>
    <recommendedName>
        <fullName evidence="3">Response regulatory domain-containing protein</fullName>
    </recommendedName>
</protein>
<dbReference type="RefSeq" id="WP_093993336.1">
    <property type="nucleotide sequence ID" value="NZ_FXZK01000007.1"/>
</dbReference>
<dbReference type="Proteomes" id="UP000201613">
    <property type="component" value="Unassembled WGS sequence"/>
</dbReference>
<proteinExistence type="predicted"/>